<name>A0ABD6DA97_9EURY</name>
<evidence type="ECO:0000313" key="1">
    <source>
        <dbReference type="EMBL" id="MFD1642896.1"/>
    </source>
</evidence>
<protein>
    <submittedName>
        <fullName evidence="1">HTH domain-containing protein</fullName>
    </submittedName>
</protein>
<evidence type="ECO:0000313" key="2">
    <source>
        <dbReference type="Proteomes" id="UP001597052"/>
    </source>
</evidence>
<dbReference type="AlphaFoldDB" id="A0ABD6DA97"/>
<keyword evidence="2" id="KW-1185">Reference proteome</keyword>
<dbReference type="RefSeq" id="WP_256396573.1">
    <property type="nucleotide sequence ID" value="NZ_JANHDJ010000004.1"/>
</dbReference>
<gene>
    <name evidence="1" type="ORF">ACFSBW_13555</name>
</gene>
<accession>A0ABD6DA97</accession>
<sequence length="157" mass="18067">MINGSETQHRTVRLFVRADPELGCEKQKQAVLDRLEGLDADDRIDDYEVNVWTKAIRIAGPLEGTTYYQRVFDHFTAFQQWAVKESVALKSAFNVEEVNCEITDETYRVLSLPCLCLAVYEDDELRGVYPHTDDETTRTINHCLDRLEASSQIEYAD</sequence>
<comment type="caution">
    <text evidence="1">The sequence shown here is derived from an EMBL/GenBank/DDBJ whole genome shotgun (WGS) entry which is preliminary data.</text>
</comment>
<dbReference type="Proteomes" id="UP001597052">
    <property type="component" value="Unassembled WGS sequence"/>
</dbReference>
<dbReference type="EMBL" id="JBHUDM010000004">
    <property type="protein sequence ID" value="MFD1642896.1"/>
    <property type="molecule type" value="Genomic_DNA"/>
</dbReference>
<dbReference type="InterPro" id="IPR046783">
    <property type="entry name" value="HTH_63"/>
</dbReference>
<organism evidence="1 2">
    <name type="scientific">Halohasta litorea</name>
    <dbReference type="NCBI Taxonomy" id="869891"/>
    <lineage>
        <taxon>Archaea</taxon>
        <taxon>Methanobacteriati</taxon>
        <taxon>Methanobacteriota</taxon>
        <taxon>Stenosarchaea group</taxon>
        <taxon>Halobacteria</taxon>
        <taxon>Halobacteriales</taxon>
        <taxon>Haloferacaceae</taxon>
        <taxon>Halohasta</taxon>
    </lineage>
</organism>
<reference evidence="1 2" key="1">
    <citation type="journal article" date="2019" name="Int. J. Syst. Evol. Microbiol.">
        <title>The Global Catalogue of Microorganisms (GCM) 10K type strain sequencing project: providing services to taxonomists for standard genome sequencing and annotation.</title>
        <authorList>
            <consortium name="The Broad Institute Genomics Platform"/>
            <consortium name="The Broad Institute Genome Sequencing Center for Infectious Disease"/>
            <person name="Wu L."/>
            <person name="Ma J."/>
        </authorList>
    </citation>
    <scope>NUCLEOTIDE SEQUENCE [LARGE SCALE GENOMIC DNA]</scope>
    <source>
        <strain evidence="1 2">CGMCC 1.10593</strain>
    </source>
</reference>
<proteinExistence type="predicted"/>
<dbReference type="Pfam" id="PF20575">
    <property type="entry name" value="HTH_63"/>
    <property type="match status" value="1"/>
</dbReference>